<dbReference type="AlphaFoldDB" id="F6G4R4"/>
<dbReference type="EMBL" id="CP002819">
    <property type="protein sequence ID" value="AEG67323.1"/>
    <property type="molecule type" value="Genomic_DNA"/>
</dbReference>
<evidence type="ECO:0000313" key="2">
    <source>
        <dbReference type="Proteomes" id="UP000007953"/>
    </source>
</evidence>
<reference evidence="1 2" key="1">
    <citation type="journal article" date="2011" name="J. Bacteriol.">
        <title>Complete genome sequence of the plant pathogen Ralstonia solanacearum strain Po82.</title>
        <authorList>
            <person name="Xu J."/>
            <person name="Zheng H.J."/>
            <person name="Liu L."/>
            <person name="Pan Z.C."/>
            <person name="Prior P."/>
            <person name="Tang B."/>
            <person name="Xu J.S."/>
            <person name="Zhang H."/>
            <person name="Tian Q."/>
            <person name="Zhang L.Q."/>
            <person name="Feng J."/>
        </authorList>
    </citation>
    <scope>NUCLEOTIDE SEQUENCE [LARGE SCALE GENOMIC DNA]</scope>
    <source>
        <strain evidence="1 2">Po82</strain>
    </source>
</reference>
<protein>
    <submittedName>
        <fullName evidence="1">Uncharacterized protein</fullName>
    </submittedName>
</protein>
<organism evidence="1 2">
    <name type="scientific">Ralstonia solanacearum (strain Po82)</name>
    <dbReference type="NCBI Taxonomy" id="1031711"/>
    <lineage>
        <taxon>Bacteria</taxon>
        <taxon>Pseudomonadati</taxon>
        <taxon>Pseudomonadota</taxon>
        <taxon>Betaproteobacteria</taxon>
        <taxon>Burkholderiales</taxon>
        <taxon>Burkholderiaceae</taxon>
        <taxon>Ralstonia</taxon>
        <taxon>Ralstonia solanacearum species complex</taxon>
    </lineage>
</organism>
<dbReference type="KEGG" id="rsn:RSPO_c00019"/>
<dbReference type="Proteomes" id="UP000007953">
    <property type="component" value="Chromosome"/>
</dbReference>
<accession>F6G4R4</accession>
<sequence>MSLLVSADLHQKVNLPRLFVYFKFTTISVNAPKFVLCRKFGFFVFLNLYIKSHSFTPASRFALI</sequence>
<gene>
    <name evidence="1" type="ordered locus">RSPO_c00019</name>
</gene>
<name>F6G4R4_RALS8</name>
<proteinExistence type="predicted"/>
<evidence type="ECO:0000313" key="1">
    <source>
        <dbReference type="EMBL" id="AEG67323.1"/>
    </source>
</evidence>
<dbReference type="HOGENOM" id="CLU_2864663_0_0_4"/>